<gene>
    <name evidence="2" type="primary">LOC113785001</name>
</gene>
<sequence length="144" mass="16253">NDNGSNLLVRFLGELAKKPAFCPIPVERWDEMSEKNSKAIWNCIKKLSEQNMKNRKMLKVSHAGGSMSNTRRARHMELQLNRPVCRVEVILSTLLKKNGNYVNEEGKSIAEKISENLSQDQERVATEGVPSKINAYPDDVIGKV</sequence>
<protein>
    <submittedName>
        <fullName evidence="2">Uncharacterized protein LOC113785001</fullName>
    </submittedName>
</protein>
<organism evidence="1 2">
    <name type="scientific">Cicer arietinum</name>
    <name type="common">Chickpea</name>
    <name type="synonym">Garbanzo</name>
    <dbReference type="NCBI Taxonomy" id="3827"/>
    <lineage>
        <taxon>Eukaryota</taxon>
        <taxon>Viridiplantae</taxon>
        <taxon>Streptophyta</taxon>
        <taxon>Embryophyta</taxon>
        <taxon>Tracheophyta</taxon>
        <taxon>Spermatophyta</taxon>
        <taxon>Magnoliopsida</taxon>
        <taxon>eudicotyledons</taxon>
        <taxon>Gunneridae</taxon>
        <taxon>Pentapetalae</taxon>
        <taxon>rosids</taxon>
        <taxon>fabids</taxon>
        <taxon>Fabales</taxon>
        <taxon>Fabaceae</taxon>
        <taxon>Papilionoideae</taxon>
        <taxon>50 kb inversion clade</taxon>
        <taxon>NPAAA clade</taxon>
        <taxon>Hologalegina</taxon>
        <taxon>IRL clade</taxon>
        <taxon>Cicereae</taxon>
        <taxon>Cicer</taxon>
    </lineage>
</organism>
<dbReference type="InterPro" id="IPR004252">
    <property type="entry name" value="Probable_transposase_24"/>
</dbReference>
<dbReference type="OrthoDB" id="1433596at2759"/>
<dbReference type="Pfam" id="PF03004">
    <property type="entry name" value="Transposase_24"/>
    <property type="match status" value="1"/>
</dbReference>
<dbReference type="PaxDb" id="3827-XP_004516172.1"/>
<name>A0A3Q7XTE3_CICAR</name>
<dbReference type="RefSeq" id="XP_027187166.1">
    <property type="nucleotide sequence ID" value="XM_027331365.1"/>
</dbReference>
<reference evidence="2" key="1">
    <citation type="submission" date="2025-08" db="UniProtKB">
        <authorList>
            <consortium name="RefSeq"/>
        </authorList>
    </citation>
    <scope>IDENTIFICATION</scope>
    <source>
        <tissue evidence="2">Etiolated seedlings</tissue>
    </source>
</reference>
<evidence type="ECO:0000313" key="2">
    <source>
        <dbReference type="RefSeq" id="XP_027187166.1"/>
    </source>
</evidence>
<dbReference type="Proteomes" id="UP000087171">
    <property type="component" value="Unplaced"/>
</dbReference>
<evidence type="ECO:0000313" key="1">
    <source>
        <dbReference type="Proteomes" id="UP000087171"/>
    </source>
</evidence>
<accession>A0A3Q7XTE3</accession>
<dbReference type="AlphaFoldDB" id="A0A3Q7XTE3"/>
<feature type="non-terminal residue" evidence="2">
    <location>
        <position position="144"/>
    </location>
</feature>
<feature type="non-terminal residue" evidence="2">
    <location>
        <position position="1"/>
    </location>
</feature>
<proteinExistence type="predicted"/>
<keyword evidence="1" id="KW-1185">Reference proteome</keyword>